<accession>A0A1F8FLN9</accession>
<sequence length="100" mass="11358">MEIAVKNPSEKLAAHNDALYPLMEELRLAFVNVINQGTDVAKFVKAVERLNEFRQFINSTENIGFVVGPDNWRFAIFPLTGDPQKDINQIALDLPKKQMN</sequence>
<dbReference type="Proteomes" id="UP000176581">
    <property type="component" value="Unassembled WGS sequence"/>
</dbReference>
<reference evidence="1 2" key="1">
    <citation type="journal article" date="2016" name="Nat. Commun.">
        <title>Thousands of microbial genomes shed light on interconnected biogeochemical processes in an aquifer system.</title>
        <authorList>
            <person name="Anantharaman K."/>
            <person name="Brown C.T."/>
            <person name="Hug L.A."/>
            <person name="Sharon I."/>
            <person name="Castelle C.J."/>
            <person name="Probst A.J."/>
            <person name="Thomas B.C."/>
            <person name="Singh A."/>
            <person name="Wilkins M.J."/>
            <person name="Karaoz U."/>
            <person name="Brodie E.L."/>
            <person name="Williams K.H."/>
            <person name="Hubbard S.S."/>
            <person name="Banfield J.F."/>
        </authorList>
    </citation>
    <scope>NUCLEOTIDE SEQUENCE [LARGE SCALE GENOMIC DNA]</scope>
</reference>
<proteinExistence type="predicted"/>
<evidence type="ECO:0000313" key="2">
    <source>
        <dbReference type="Proteomes" id="UP000176581"/>
    </source>
</evidence>
<gene>
    <name evidence="1" type="ORF">A3J47_01055</name>
</gene>
<organism evidence="1 2">
    <name type="scientific">Candidatus Yanofskybacteria bacterium RIFCSPHIGHO2_02_FULL_43_22</name>
    <dbReference type="NCBI Taxonomy" id="1802681"/>
    <lineage>
        <taxon>Bacteria</taxon>
        <taxon>Candidatus Yanofskyibacteriota</taxon>
    </lineage>
</organism>
<dbReference type="AlphaFoldDB" id="A0A1F8FLN9"/>
<comment type="caution">
    <text evidence="1">The sequence shown here is derived from an EMBL/GenBank/DDBJ whole genome shotgun (WGS) entry which is preliminary data.</text>
</comment>
<evidence type="ECO:0000313" key="1">
    <source>
        <dbReference type="EMBL" id="OGN13386.1"/>
    </source>
</evidence>
<name>A0A1F8FLN9_9BACT</name>
<protein>
    <submittedName>
        <fullName evidence="1">Uncharacterized protein</fullName>
    </submittedName>
</protein>
<dbReference type="EMBL" id="MGJV01000043">
    <property type="protein sequence ID" value="OGN13386.1"/>
    <property type="molecule type" value="Genomic_DNA"/>
</dbReference>